<feature type="transmembrane region" description="Helical" evidence="1">
    <location>
        <begin position="12"/>
        <end position="34"/>
    </location>
</feature>
<keyword evidence="3" id="KW-1185">Reference proteome</keyword>
<dbReference type="PANTHER" id="PTHR45713">
    <property type="entry name" value="FTP DOMAIN-CONTAINING PROTEIN"/>
    <property type="match status" value="1"/>
</dbReference>
<accession>A0AAV2IBJ3</accession>
<keyword evidence="1" id="KW-1133">Transmembrane helix</keyword>
<dbReference type="AlphaFoldDB" id="A0AAV2IBJ3"/>
<feature type="non-terminal residue" evidence="2">
    <location>
        <position position="314"/>
    </location>
</feature>
<keyword evidence="1" id="KW-0812">Transmembrane</keyword>
<dbReference type="SUPFAM" id="SSF49785">
    <property type="entry name" value="Galactose-binding domain-like"/>
    <property type="match status" value="1"/>
</dbReference>
<protein>
    <recommendedName>
        <fullName evidence="4">Fucolectin tachylectin-4 pentraxin-1 domain-containing protein</fullName>
    </recommendedName>
</protein>
<dbReference type="Gene3D" id="2.60.120.260">
    <property type="entry name" value="Galactose-binding domain-like"/>
    <property type="match status" value="1"/>
</dbReference>
<sequence length="314" mass="34851">FSGYNFRKCVIKIMTSVASWYMFIFVVCIIYNSAQSCVTTFSTNYWFGTNCQYKCHCKNNVACYVTNGDCPGGCDIGWFGPACQYADIATTGTITVANDASQNTTQITDGDDTTCASITGSNASLDVNWNSDFYFTWLRIIVRNIVLQKESLSIKFPDGVTSECSNIFVDNITMDIYCNVTKPIKKLLLNGAALGTLCSLYISQDRNVALMQSTNQTSQYEYANLSSSNAVDGSSSWEKNSCIHTNNGGEDAPTWSLHFNTVVSVTRYKIFNRVGEVKDNDTSCCLDRLKGFILRTFDQTNNIVEDYTDTETSA</sequence>
<dbReference type="Proteomes" id="UP001497497">
    <property type="component" value="Unassembled WGS sequence"/>
</dbReference>
<evidence type="ECO:0000313" key="2">
    <source>
        <dbReference type="EMBL" id="CAL1544212.1"/>
    </source>
</evidence>
<dbReference type="Pfam" id="PF22633">
    <property type="entry name" value="F5_F8_type_C_2"/>
    <property type="match status" value="1"/>
</dbReference>
<feature type="non-terminal residue" evidence="2">
    <location>
        <position position="1"/>
    </location>
</feature>
<keyword evidence="1" id="KW-0472">Membrane</keyword>
<dbReference type="InterPro" id="IPR008979">
    <property type="entry name" value="Galactose-bd-like_sf"/>
</dbReference>
<organism evidence="2 3">
    <name type="scientific">Lymnaea stagnalis</name>
    <name type="common">Great pond snail</name>
    <name type="synonym">Helix stagnalis</name>
    <dbReference type="NCBI Taxonomy" id="6523"/>
    <lineage>
        <taxon>Eukaryota</taxon>
        <taxon>Metazoa</taxon>
        <taxon>Spiralia</taxon>
        <taxon>Lophotrochozoa</taxon>
        <taxon>Mollusca</taxon>
        <taxon>Gastropoda</taxon>
        <taxon>Heterobranchia</taxon>
        <taxon>Euthyneura</taxon>
        <taxon>Panpulmonata</taxon>
        <taxon>Hygrophila</taxon>
        <taxon>Lymnaeoidea</taxon>
        <taxon>Lymnaeidae</taxon>
        <taxon>Lymnaea</taxon>
    </lineage>
</organism>
<name>A0AAV2IBJ3_LYMST</name>
<evidence type="ECO:0008006" key="4">
    <source>
        <dbReference type="Google" id="ProtNLM"/>
    </source>
</evidence>
<evidence type="ECO:0000313" key="3">
    <source>
        <dbReference type="Proteomes" id="UP001497497"/>
    </source>
</evidence>
<evidence type="ECO:0000256" key="1">
    <source>
        <dbReference type="SAM" id="Phobius"/>
    </source>
</evidence>
<dbReference type="Gene3D" id="2.170.300.10">
    <property type="entry name" value="Tie2 ligand-binding domain superfamily"/>
    <property type="match status" value="1"/>
</dbReference>
<proteinExistence type="predicted"/>
<gene>
    <name evidence="2" type="ORF">GSLYS_00017725001</name>
</gene>
<comment type="caution">
    <text evidence="2">The sequence shown here is derived from an EMBL/GenBank/DDBJ whole genome shotgun (WGS) entry which is preliminary data.</text>
</comment>
<dbReference type="InterPro" id="IPR051941">
    <property type="entry name" value="BG_Antigen-Binding_Lectin"/>
</dbReference>
<dbReference type="PANTHER" id="PTHR45713:SF6">
    <property type="entry name" value="F5_8 TYPE C DOMAIN-CONTAINING PROTEIN"/>
    <property type="match status" value="1"/>
</dbReference>
<dbReference type="EMBL" id="CAXITT010000606">
    <property type="protein sequence ID" value="CAL1544212.1"/>
    <property type="molecule type" value="Genomic_DNA"/>
</dbReference>
<reference evidence="2 3" key="1">
    <citation type="submission" date="2024-04" db="EMBL/GenBank/DDBJ databases">
        <authorList>
            <consortium name="Genoscope - CEA"/>
            <person name="William W."/>
        </authorList>
    </citation>
    <scope>NUCLEOTIDE SEQUENCE [LARGE SCALE GENOMIC DNA]</scope>
</reference>